<feature type="compositionally biased region" description="Polar residues" evidence="1">
    <location>
        <begin position="306"/>
        <end position="321"/>
    </location>
</feature>
<proteinExistence type="predicted"/>
<reference evidence="2" key="1">
    <citation type="submission" date="2021-10" db="EMBL/GenBank/DDBJ databases">
        <authorList>
            <person name="Piombo E."/>
        </authorList>
    </citation>
    <scope>NUCLEOTIDE SEQUENCE</scope>
</reference>
<keyword evidence="3" id="KW-1185">Reference proteome</keyword>
<sequence length="355" mass="39757">MASSTSQNRPLSINQILRQNPRDQLYVEPLKWTHEHLRHLEISFVEPKELHAFDPVHRESKLWDTINFTSSDELLSQDVRLKAVEDFLKKADNKLSFEDDLYLFFHKKQQKLDCTFSVEPGDDIPLAAFLDYMTIVTKREGTVEPRLKSQSTNTSIEISKMKSVLKLKKITPENPLYDPFVAAILIALAQAQQRATASSRPHGKGKEVVGPEDLKPLATEERKYDVRLLVTFQKDATCILYKSVISSTFLAKFNDLDYAPPTSTPMRIELSDIPFKPRISLHRRIFNELFPERQGTGGDSDERSSNSEASPTDETSGSSESKFAVIGGTVANESTSGSSESQFAVIGGTVADESA</sequence>
<protein>
    <submittedName>
        <fullName evidence="2">Uncharacterized protein</fullName>
    </submittedName>
</protein>
<evidence type="ECO:0000313" key="2">
    <source>
        <dbReference type="EMBL" id="CAH0026204.1"/>
    </source>
</evidence>
<dbReference type="OrthoDB" id="5343483at2759"/>
<feature type="region of interest" description="Disordered" evidence="1">
    <location>
        <begin position="290"/>
        <end position="355"/>
    </location>
</feature>
<comment type="caution">
    <text evidence="2">The sequence shown here is derived from an EMBL/GenBank/DDBJ whole genome shotgun (WGS) entry which is preliminary data.</text>
</comment>
<evidence type="ECO:0000313" key="3">
    <source>
        <dbReference type="Proteomes" id="UP000696573"/>
    </source>
</evidence>
<accession>A0A9N9VMG3</accession>
<dbReference type="AlphaFoldDB" id="A0A9N9VMG3"/>
<evidence type="ECO:0000256" key="1">
    <source>
        <dbReference type="SAM" id="MobiDB-lite"/>
    </source>
</evidence>
<dbReference type="EMBL" id="CABFNQ020000718">
    <property type="protein sequence ID" value="CAH0026204.1"/>
    <property type="molecule type" value="Genomic_DNA"/>
</dbReference>
<dbReference type="Proteomes" id="UP000696573">
    <property type="component" value="Unassembled WGS sequence"/>
</dbReference>
<feature type="compositionally biased region" description="Polar residues" evidence="1">
    <location>
        <begin position="331"/>
        <end position="342"/>
    </location>
</feature>
<name>A0A9N9VMG3_9HYPO</name>
<gene>
    <name evidence="2" type="ORF">CRHIZ90672A_00013970</name>
</gene>
<organism evidence="2 3">
    <name type="scientific">Clonostachys rhizophaga</name>
    <dbReference type="NCBI Taxonomy" id="160324"/>
    <lineage>
        <taxon>Eukaryota</taxon>
        <taxon>Fungi</taxon>
        <taxon>Dikarya</taxon>
        <taxon>Ascomycota</taxon>
        <taxon>Pezizomycotina</taxon>
        <taxon>Sordariomycetes</taxon>
        <taxon>Hypocreomycetidae</taxon>
        <taxon>Hypocreales</taxon>
        <taxon>Bionectriaceae</taxon>
        <taxon>Clonostachys</taxon>
    </lineage>
</organism>